<feature type="transmembrane region" description="Helical" evidence="7">
    <location>
        <begin position="140"/>
        <end position="163"/>
    </location>
</feature>
<evidence type="ECO:0000313" key="9">
    <source>
        <dbReference type="EMBL" id="OWJ65132.1"/>
    </source>
</evidence>
<feature type="domain" description="ABC transmembrane type-1" evidence="8">
    <location>
        <begin position="72"/>
        <end position="263"/>
    </location>
</feature>
<organism evidence="9 10">
    <name type="scientific">Inquilinus limosus</name>
    <dbReference type="NCBI Taxonomy" id="171674"/>
    <lineage>
        <taxon>Bacteria</taxon>
        <taxon>Pseudomonadati</taxon>
        <taxon>Pseudomonadota</taxon>
        <taxon>Alphaproteobacteria</taxon>
        <taxon>Rhodospirillales</taxon>
        <taxon>Rhodospirillaceae</taxon>
        <taxon>Inquilinus</taxon>
    </lineage>
</organism>
<evidence type="ECO:0000256" key="7">
    <source>
        <dbReference type="RuleBase" id="RU363032"/>
    </source>
</evidence>
<comment type="caution">
    <text evidence="9">The sequence shown here is derived from an EMBL/GenBank/DDBJ whole genome shotgun (WGS) entry which is preliminary data.</text>
</comment>
<sequence length="278" mass="30421">MTARRTLPEIGRHGALILLLGFLLLPVWVMLKTSFTPYDRLYVWPPEFLPTSLDLGNYARALFGQYRVVEALGNSLVIAGCAAAISTSFGFLGAYGLARFRFTGRTTLLFLVLATQMLSPVVIVIPLYEAMIAAGLLDTYLSVILCDTALATPIAIWLLHGFLLGIPRELEEAAMVDGCSRLKALWHVILPVVRPGLAMTAIYTFIHAWSDLIFPLVMLTDDSKWPVTLALTRFVGENVIRWDSLMAAGVVTTLPAAILFALVQKHFTRGMVAGAVKG</sequence>
<keyword evidence="2 7" id="KW-0813">Transport</keyword>
<dbReference type="InterPro" id="IPR050901">
    <property type="entry name" value="BP-dep_ABC_trans_perm"/>
</dbReference>
<feature type="transmembrane region" description="Helical" evidence="7">
    <location>
        <begin position="244"/>
        <end position="263"/>
    </location>
</feature>
<keyword evidence="10" id="KW-1185">Reference proteome</keyword>
<feature type="transmembrane region" description="Helical" evidence="7">
    <location>
        <begin position="12"/>
        <end position="31"/>
    </location>
</feature>
<dbReference type="InterPro" id="IPR000515">
    <property type="entry name" value="MetI-like"/>
</dbReference>
<reference evidence="10" key="1">
    <citation type="submission" date="2017-05" db="EMBL/GenBank/DDBJ databases">
        <authorList>
            <person name="Macchi M."/>
            <person name="Festa S."/>
            <person name="Coppotelli B.M."/>
            <person name="Morelli I.S."/>
        </authorList>
    </citation>
    <scope>NUCLEOTIDE SEQUENCE [LARGE SCALE GENOMIC DNA]</scope>
    <source>
        <strain evidence="10">I</strain>
    </source>
</reference>
<dbReference type="GO" id="GO:0005886">
    <property type="term" value="C:plasma membrane"/>
    <property type="evidence" value="ECO:0007669"/>
    <property type="project" value="UniProtKB-SubCell"/>
</dbReference>
<dbReference type="InterPro" id="IPR035906">
    <property type="entry name" value="MetI-like_sf"/>
</dbReference>
<keyword evidence="4 7" id="KW-0812">Transmembrane</keyword>
<dbReference type="PANTHER" id="PTHR32243">
    <property type="entry name" value="MALTOSE TRANSPORT SYSTEM PERMEASE-RELATED"/>
    <property type="match status" value="1"/>
</dbReference>
<accession>A0A211ZIM6</accession>
<evidence type="ECO:0000256" key="2">
    <source>
        <dbReference type="ARBA" id="ARBA00022448"/>
    </source>
</evidence>
<name>A0A211ZIM6_9PROT</name>
<dbReference type="Gene3D" id="1.10.3720.10">
    <property type="entry name" value="MetI-like"/>
    <property type="match status" value="1"/>
</dbReference>
<feature type="transmembrane region" description="Helical" evidence="7">
    <location>
        <begin position="184"/>
        <end position="206"/>
    </location>
</feature>
<dbReference type="Pfam" id="PF00528">
    <property type="entry name" value="BPD_transp_1"/>
    <property type="match status" value="1"/>
</dbReference>
<evidence type="ECO:0000256" key="6">
    <source>
        <dbReference type="ARBA" id="ARBA00023136"/>
    </source>
</evidence>
<protein>
    <recommendedName>
        <fullName evidence="8">ABC transmembrane type-1 domain-containing protein</fullName>
    </recommendedName>
</protein>
<keyword evidence="6 7" id="KW-0472">Membrane</keyword>
<evidence type="ECO:0000256" key="4">
    <source>
        <dbReference type="ARBA" id="ARBA00022692"/>
    </source>
</evidence>
<dbReference type="SUPFAM" id="SSF161098">
    <property type="entry name" value="MetI-like"/>
    <property type="match status" value="1"/>
</dbReference>
<dbReference type="RefSeq" id="WP_088153029.1">
    <property type="nucleotide sequence ID" value="NZ_NHON01000043.1"/>
</dbReference>
<evidence type="ECO:0000256" key="3">
    <source>
        <dbReference type="ARBA" id="ARBA00022475"/>
    </source>
</evidence>
<comment type="subcellular location">
    <subcellularLocation>
        <location evidence="1 7">Cell membrane</location>
        <topology evidence="1 7">Multi-pass membrane protein</topology>
    </subcellularLocation>
</comment>
<proteinExistence type="inferred from homology"/>
<dbReference type="STRING" id="1122125.GCA_000423185_02571"/>
<feature type="transmembrane region" description="Helical" evidence="7">
    <location>
        <begin position="108"/>
        <end position="128"/>
    </location>
</feature>
<evidence type="ECO:0000256" key="5">
    <source>
        <dbReference type="ARBA" id="ARBA00022989"/>
    </source>
</evidence>
<dbReference type="Proteomes" id="UP000196655">
    <property type="component" value="Unassembled WGS sequence"/>
</dbReference>
<evidence type="ECO:0000313" key="10">
    <source>
        <dbReference type="Proteomes" id="UP000196655"/>
    </source>
</evidence>
<feature type="transmembrane region" description="Helical" evidence="7">
    <location>
        <begin position="76"/>
        <end position="96"/>
    </location>
</feature>
<dbReference type="CDD" id="cd06261">
    <property type="entry name" value="TM_PBP2"/>
    <property type="match status" value="1"/>
</dbReference>
<gene>
    <name evidence="9" type="ORF">BWR60_21320</name>
</gene>
<dbReference type="PROSITE" id="PS50928">
    <property type="entry name" value="ABC_TM1"/>
    <property type="match status" value="1"/>
</dbReference>
<keyword evidence="3" id="KW-1003">Cell membrane</keyword>
<comment type="similarity">
    <text evidence="7">Belongs to the binding-protein-dependent transport system permease family.</text>
</comment>
<dbReference type="AlphaFoldDB" id="A0A211ZIM6"/>
<keyword evidence="5 7" id="KW-1133">Transmembrane helix</keyword>
<dbReference type="OrthoDB" id="9790107at2"/>
<dbReference type="EMBL" id="NHON01000043">
    <property type="protein sequence ID" value="OWJ65132.1"/>
    <property type="molecule type" value="Genomic_DNA"/>
</dbReference>
<evidence type="ECO:0000259" key="8">
    <source>
        <dbReference type="PROSITE" id="PS50928"/>
    </source>
</evidence>
<evidence type="ECO:0000256" key="1">
    <source>
        <dbReference type="ARBA" id="ARBA00004651"/>
    </source>
</evidence>
<dbReference type="GO" id="GO:0055085">
    <property type="term" value="P:transmembrane transport"/>
    <property type="evidence" value="ECO:0007669"/>
    <property type="project" value="InterPro"/>
</dbReference>
<dbReference type="PANTHER" id="PTHR32243:SF18">
    <property type="entry name" value="INNER MEMBRANE ABC TRANSPORTER PERMEASE PROTEIN YCJP"/>
    <property type="match status" value="1"/>
</dbReference>